<evidence type="ECO:0000313" key="2">
    <source>
        <dbReference type="EMBL" id="HGI86792.1"/>
    </source>
</evidence>
<feature type="transmembrane region" description="Helical" evidence="1">
    <location>
        <begin position="121"/>
        <end position="141"/>
    </location>
</feature>
<feature type="transmembrane region" description="Helical" evidence="1">
    <location>
        <begin position="49"/>
        <end position="78"/>
    </location>
</feature>
<feature type="transmembrane region" description="Helical" evidence="1">
    <location>
        <begin position="84"/>
        <end position="109"/>
    </location>
</feature>
<proteinExistence type="predicted"/>
<comment type="caution">
    <text evidence="2">The sequence shown here is derived from an EMBL/GenBank/DDBJ whole genome shotgun (WGS) entry which is preliminary data.</text>
</comment>
<protein>
    <recommendedName>
        <fullName evidence="3">Cobalt ECF transporter T component CbiQ</fullName>
    </recommendedName>
</protein>
<name>A0A7C4BCF2_9CREN</name>
<keyword evidence="1" id="KW-1133">Transmembrane helix</keyword>
<organism evidence="2">
    <name type="scientific">Ignisphaera aggregans</name>
    <dbReference type="NCBI Taxonomy" id="334771"/>
    <lineage>
        <taxon>Archaea</taxon>
        <taxon>Thermoproteota</taxon>
        <taxon>Thermoprotei</taxon>
        <taxon>Desulfurococcales</taxon>
        <taxon>Desulfurococcaceae</taxon>
        <taxon>Ignisphaera</taxon>
    </lineage>
</organism>
<evidence type="ECO:0008006" key="3">
    <source>
        <dbReference type="Google" id="ProtNLM"/>
    </source>
</evidence>
<keyword evidence="1" id="KW-0472">Membrane</keyword>
<sequence length="243" mass="27260">MHCFEDSGGVNTLPGLSNALSRVTQLVLRSLFLYGLIEAREGSTLLQLLFTIVALIVVIKSYVFAVCILLAVFIVYIVHGIGKYLKYSLALATLPALWMALSNALIVYLRGGDVVRAIVSVFFRAESGSAIVLLFLHTLNISEVCFILYKLSSMASFATTLFWRLASQFIKEASEILYIHGLKGEKTWKTLAMLFIRGEEMIQYFTEGIYLKQYNYRPKVMYSSRAVAIQILLLSIATLLLFL</sequence>
<reference evidence="2" key="1">
    <citation type="journal article" date="2020" name="mSystems">
        <title>Genome- and Community-Level Interaction Insights into Carbon Utilization and Element Cycling Functions of Hydrothermarchaeota in Hydrothermal Sediment.</title>
        <authorList>
            <person name="Zhou Z."/>
            <person name="Liu Y."/>
            <person name="Xu W."/>
            <person name="Pan J."/>
            <person name="Luo Z.H."/>
            <person name="Li M."/>
        </authorList>
    </citation>
    <scope>NUCLEOTIDE SEQUENCE [LARGE SCALE GENOMIC DNA]</scope>
    <source>
        <strain evidence="2">SpSt-732</strain>
    </source>
</reference>
<keyword evidence="1" id="KW-0812">Transmembrane</keyword>
<dbReference type="EMBL" id="DTFF01000001">
    <property type="protein sequence ID" value="HGI86792.1"/>
    <property type="molecule type" value="Genomic_DNA"/>
</dbReference>
<feature type="transmembrane region" description="Helical" evidence="1">
    <location>
        <begin position="222"/>
        <end position="242"/>
    </location>
</feature>
<dbReference type="AlphaFoldDB" id="A0A7C4BCF2"/>
<gene>
    <name evidence="2" type="ORF">ENV14_00095</name>
</gene>
<accession>A0A7C4BCF2</accession>
<evidence type="ECO:0000256" key="1">
    <source>
        <dbReference type="SAM" id="Phobius"/>
    </source>
</evidence>